<evidence type="ECO:0000313" key="2">
    <source>
        <dbReference type="Proteomes" id="UP000324222"/>
    </source>
</evidence>
<organism evidence="1 2">
    <name type="scientific">Portunus trituberculatus</name>
    <name type="common">Swimming crab</name>
    <name type="synonym">Neptunus trituberculatus</name>
    <dbReference type="NCBI Taxonomy" id="210409"/>
    <lineage>
        <taxon>Eukaryota</taxon>
        <taxon>Metazoa</taxon>
        <taxon>Ecdysozoa</taxon>
        <taxon>Arthropoda</taxon>
        <taxon>Crustacea</taxon>
        <taxon>Multicrustacea</taxon>
        <taxon>Malacostraca</taxon>
        <taxon>Eumalacostraca</taxon>
        <taxon>Eucarida</taxon>
        <taxon>Decapoda</taxon>
        <taxon>Pleocyemata</taxon>
        <taxon>Brachyura</taxon>
        <taxon>Eubrachyura</taxon>
        <taxon>Portunoidea</taxon>
        <taxon>Portunidae</taxon>
        <taxon>Portuninae</taxon>
        <taxon>Portunus</taxon>
    </lineage>
</organism>
<name>A0A5B7FY64_PORTR</name>
<dbReference type="AlphaFoldDB" id="A0A5B7FY64"/>
<proteinExistence type="predicted"/>
<reference evidence="1 2" key="1">
    <citation type="submission" date="2019-05" db="EMBL/GenBank/DDBJ databases">
        <title>Another draft genome of Portunus trituberculatus and its Hox gene families provides insights of decapod evolution.</title>
        <authorList>
            <person name="Jeong J.-H."/>
            <person name="Song I."/>
            <person name="Kim S."/>
            <person name="Choi T."/>
            <person name="Kim D."/>
            <person name="Ryu S."/>
            <person name="Kim W."/>
        </authorList>
    </citation>
    <scope>NUCLEOTIDE SEQUENCE [LARGE SCALE GENOMIC DNA]</scope>
    <source>
        <tissue evidence="1">Muscle</tissue>
    </source>
</reference>
<dbReference type="EMBL" id="VSRR010008759">
    <property type="protein sequence ID" value="MPC49254.1"/>
    <property type="molecule type" value="Genomic_DNA"/>
</dbReference>
<gene>
    <name evidence="1" type="ORF">E2C01_043052</name>
</gene>
<keyword evidence="2" id="KW-1185">Reference proteome</keyword>
<dbReference type="Proteomes" id="UP000324222">
    <property type="component" value="Unassembled WGS sequence"/>
</dbReference>
<evidence type="ECO:0000313" key="1">
    <source>
        <dbReference type="EMBL" id="MPC49254.1"/>
    </source>
</evidence>
<accession>A0A5B7FY64</accession>
<sequence>MQTSYFKVRPDMMRMFAHNEAKTFPPKASQSGHPTIQHRMTPMGRSLQWVAPLVHWQTM</sequence>
<comment type="caution">
    <text evidence="1">The sequence shown here is derived from an EMBL/GenBank/DDBJ whole genome shotgun (WGS) entry which is preliminary data.</text>
</comment>
<protein>
    <submittedName>
        <fullName evidence="1">Uncharacterized protein</fullName>
    </submittedName>
</protein>